<dbReference type="Gene3D" id="3.40.630.30">
    <property type="match status" value="1"/>
</dbReference>
<proteinExistence type="predicted"/>
<keyword evidence="1 4" id="KW-0808">Transferase</keyword>
<evidence type="ECO:0000256" key="1">
    <source>
        <dbReference type="ARBA" id="ARBA00022679"/>
    </source>
</evidence>
<feature type="domain" description="N-acetyltransferase" evidence="3">
    <location>
        <begin position="3"/>
        <end position="154"/>
    </location>
</feature>
<dbReference type="CDD" id="cd04301">
    <property type="entry name" value="NAT_SF"/>
    <property type="match status" value="1"/>
</dbReference>
<dbReference type="KEGG" id="pke:DLD99_15000"/>
<evidence type="ECO:0000256" key="2">
    <source>
        <dbReference type="ARBA" id="ARBA00023315"/>
    </source>
</evidence>
<dbReference type="RefSeq" id="WP_114883240.1">
    <property type="nucleotide sequence ID" value="NZ_CP029608.1"/>
</dbReference>
<dbReference type="PROSITE" id="PS51186">
    <property type="entry name" value="GNAT"/>
    <property type="match status" value="1"/>
</dbReference>
<sequence>MTFLIRPARPADAATLPAIERSAAELFRLDPALAWLADSDVPDAARHLHAIEQATVWVAENIDGQLAGFLRAVEIDRQLHVEELSVSQHFQGQGIGRKLLSGVIEHARRQQLEAITLTTFRDLPWNAPFYQRMGFVVLDDENIGTHLAEALRDEIAHGLPGKRRCAMRLSLP</sequence>
<dbReference type="GO" id="GO:0016747">
    <property type="term" value="F:acyltransferase activity, transferring groups other than amino-acyl groups"/>
    <property type="evidence" value="ECO:0007669"/>
    <property type="project" value="InterPro"/>
</dbReference>
<evidence type="ECO:0000313" key="4">
    <source>
        <dbReference type="EMBL" id="AXI61724.1"/>
    </source>
</evidence>
<dbReference type="Proteomes" id="UP000253720">
    <property type="component" value="Chromosome"/>
</dbReference>
<dbReference type="PANTHER" id="PTHR43800">
    <property type="entry name" value="PEPTIDYL-LYSINE N-ACETYLTRANSFERASE YJAB"/>
    <property type="match status" value="1"/>
</dbReference>
<name>A0A345RR08_9PSED</name>
<gene>
    <name evidence="4" type="ORF">DLD99_15000</name>
</gene>
<dbReference type="SUPFAM" id="SSF55729">
    <property type="entry name" value="Acyl-CoA N-acyltransferases (Nat)"/>
    <property type="match status" value="1"/>
</dbReference>
<dbReference type="PANTHER" id="PTHR43800:SF1">
    <property type="entry name" value="PEPTIDYL-LYSINE N-ACETYLTRANSFERASE YJAB"/>
    <property type="match status" value="1"/>
</dbReference>
<dbReference type="EMBL" id="CP029608">
    <property type="protein sequence ID" value="AXI61724.1"/>
    <property type="molecule type" value="Genomic_DNA"/>
</dbReference>
<evidence type="ECO:0000259" key="3">
    <source>
        <dbReference type="PROSITE" id="PS51186"/>
    </source>
</evidence>
<evidence type="ECO:0000313" key="5">
    <source>
        <dbReference type="Proteomes" id="UP000253720"/>
    </source>
</evidence>
<organism evidence="4 5">
    <name type="scientific">Pseudomonas kribbensis</name>
    <dbReference type="NCBI Taxonomy" id="1628086"/>
    <lineage>
        <taxon>Bacteria</taxon>
        <taxon>Pseudomonadati</taxon>
        <taxon>Pseudomonadota</taxon>
        <taxon>Gammaproteobacteria</taxon>
        <taxon>Pseudomonadales</taxon>
        <taxon>Pseudomonadaceae</taxon>
        <taxon>Pseudomonas</taxon>
    </lineage>
</organism>
<keyword evidence="2" id="KW-0012">Acyltransferase</keyword>
<protein>
    <submittedName>
        <fullName evidence="4">GNAT family N-acetyltransferase</fullName>
    </submittedName>
</protein>
<dbReference type="InterPro" id="IPR000182">
    <property type="entry name" value="GNAT_dom"/>
</dbReference>
<dbReference type="Pfam" id="PF00583">
    <property type="entry name" value="Acetyltransf_1"/>
    <property type="match status" value="1"/>
</dbReference>
<dbReference type="InterPro" id="IPR016181">
    <property type="entry name" value="Acyl_CoA_acyltransferase"/>
</dbReference>
<accession>A0A345RR08</accession>
<keyword evidence="5" id="KW-1185">Reference proteome</keyword>
<reference evidence="4 5" key="1">
    <citation type="submission" date="2018-05" db="EMBL/GenBank/DDBJ databases">
        <title>Complete genome sequence of Pseudomonas kribbensis 46-2(T).</title>
        <authorList>
            <person name="Jeong H."/>
            <person name="Lee S.-G."/>
            <person name="Rha E."/>
            <person name="Kim H."/>
        </authorList>
    </citation>
    <scope>NUCLEOTIDE SEQUENCE [LARGE SCALE GENOMIC DNA]</scope>
    <source>
        <strain evidence="4 5">46-2</strain>
    </source>
</reference>
<dbReference type="AlphaFoldDB" id="A0A345RR08"/>